<sequence>QKPPNFHSPPSNLSQHPISRDYRSHFYPQFDIPTTLMGYQFVPGHFPRQVPGLLSHAHYNPNTGHSSGTQLSKSFSTVRQQSLSSKSSSQDSEH</sequence>
<gene>
    <name evidence="2" type="primary">ORF221476</name>
</gene>
<protein>
    <submittedName>
        <fullName evidence="2">Uncharacterized protein</fullName>
    </submittedName>
</protein>
<feature type="region of interest" description="Disordered" evidence="1">
    <location>
        <begin position="1"/>
        <end position="20"/>
    </location>
</feature>
<dbReference type="EMBL" id="HACG01052655">
    <property type="protein sequence ID" value="CEK99526.1"/>
    <property type="molecule type" value="Transcribed_RNA"/>
</dbReference>
<name>A0A0B7C4I9_9EUPU</name>
<organism evidence="2">
    <name type="scientific">Arion vulgaris</name>
    <dbReference type="NCBI Taxonomy" id="1028688"/>
    <lineage>
        <taxon>Eukaryota</taxon>
        <taxon>Metazoa</taxon>
        <taxon>Spiralia</taxon>
        <taxon>Lophotrochozoa</taxon>
        <taxon>Mollusca</taxon>
        <taxon>Gastropoda</taxon>
        <taxon>Heterobranchia</taxon>
        <taxon>Euthyneura</taxon>
        <taxon>Panpulmonata</taxon>
        <taxon>Eupulmonata</taxon>
        <taxon>Stylommatophora</taxon>
        <taxon>Helicina</taxon>
        <taxon>Arionoidea</taxon>
        <taxon>Arionidae</taxon>
        <taxon>Arion</taxon>
    </lineage>
</organism>
<evidence type="ECO:0000313" key="2">
    <source>
        <dbReference type="EMBL" id="CEK99526.1"/>
    </source>
</evidence>
<reference evidence="2" key="1">
    <citation type="submission" date="2014-12" db="EMBL/GenBank/DDBJ databases">
        <title>Insight into the proteome of Arion vulgaris.</title>
        <authorList>
            <person name="Aradska J."/>
            <person name="Bulat T."/>
            <person name="Smidak R."/>
            <person name="Sarate P."/>
            <person name="Gangsoo J."/>
            <person name="Sialana F."/>
            <person name="Bilban M."/>
            <person name="Lubec G."/>
        </authorList>
    </citation>
    <scope>NUCLEOTIDE SEQUENCE</scope>
    <source>
        <tissue evidence="2">Skin</tissue>
    </source>
</reference>
<proteinExistence type="predicted"/>
<feature type="non-terminal residue" evidence="2">
    <location>
        <position position="1"/>
    </location>
</feature>
<feature type="compositionally biased region" description="Polar residues" evidence="1">
    <location>
        <begin position="8"/>
        <end position="17"/>
    </location>
</feature>
<accession>A0A0B7C4I9</accession>
<feature type="non-terminal residue" evidence="2">
    <location>
        <position position="94"/>
    </location>
</feature>
<feature type="compositionally biased region" description="Polar residues" evidence="1">
    <location>
        <begin position="60"/>
        <end position="79"/>
    </location>
</feature>
<evidence type="ECO:0000256" key="1">
    <source>
        <dbReference type="SAM" id="MobiDB-lite"/>
    </source>
</evidence>
<feature type="compositionally biased region" description="Low complexity" evidence="1">
    <location>
        <begin position="80"/>
        <end position="94"/>
    </location>
</feature>
<feature type="region of interest" description="Disordered" evidence="1">
    <location>
        <begin position="53"/>
        <end position="94"/>
    </location>
</feature>
<dbReference type="AlphaFoldDB" id="A0A0B7C4I9"/>